<protein>
    <recommendedName>
        <fullName evidence="3">Hexosyltransferase</fullName>
    </recommendedName>
</protein>
<dbReference type="VEuPathDB" id="TrichDB:TVAG_081740"/>
<dbReference type="Gene3D" id="3.90.550.50">
    <property type="match status" value="1"/>
</dbReference>
<gene>
    <name evidence="1" type="ORF">TVAG_081740</name>
</gene>
<organism evidence="1 2">
    <name type="scientific">Trichomonas vaginalis (strain ATCC PRA-98 / G3)</name>
    <dbReference type="NCBI Taxonomy" id="412133"/>
    <lineage>
        <taxon>Eukaryota</taxon>
        <taxon>Metamonada</taxon>
        <taxon>Parabasalia</taxon>
        <taxon>Trichomonadida</taxon>
        <taxon>Trichomonadidae</taxon>
        <taxon>Trichomonas</taxon>
    </lineage>
</organism>
<reference evidence="1" key="1">
    <citation type="submission" date="2006-10" db="EMBL/GenBank/DDBJ databases">
        <authorList>
            <person name="Amadeo P."/>
            <person name="Zhao Q."/>
            <person name="Wortman J."/>
            <person name="Fraser-Liggett C."/>
            <person name="Carlton J."/>
        </authorList>
    </citation>
    <scope>NUCLEOTIDE SEQUENCE</scope>
    <source>
        <strain evidence="1">G3</strain>
    </source>
</reference>
<dbReference type="EMBL" id="DS113316">
    <property type="protein sequence ID" value="EAY11602.1"/>
    <property type="molecule type" value="Genomic_DNA"/>
</dbReference>
<dbReference type="KEGG" id="tva:4769538"/>
<dbReference type="Proteomes" id="UP000001542">
    <property type="component" value="Unassembled WGS sequence"/>
</dbReference>
<evidence type="ECO:0000313" key="2">
    <source>
        <dbReference type="Proteomes" id="UP000001542"/>
    </source>
</evidence>
<dbReference type="VEuPathDB" id="TrichDB:TVAGG3_0493010"/>
<dbReference type="AlphaFoldDB" id="A2E6W6"/>
<dbReference type="RefSeq" id="XP_001323825.1">
    <property type="nucleotide sequence ID" value="XM_001323790.1"/>
</dbReference>
<sequence>MILEILTFLALRNQQTKRCAIGFQGSNNTLYKFHNLSKKHVLNPPDNFHPFLILSKDVVTDIPTELPCDCNDERLSTHGLPCRVDCAIRYFYYNLTEPWFYLGGDDGWVNFNAFEHILDALESNYDPYTTKIFAGNLQQMHNVSFPHGGPGWLASRYFIQSFLESKISIEDTSNRDESYITDDIAMGLVLRESYSQLRFWANPWSLVALPHPNWLKIFKRRSWDDLNECSPDIERVSVRDVMIVHVTPYNPDWVALLDIFPETPAFVKVQTTKFVVSDFCKCTSKWCDLRITSQSIRKRFRPEQ</sequence>
<reference evidence="1" key="2">
    <citation type="journal article" date="2007" name="Science">
        <title>Draft genome sequence of the sexually transmitted pathogen Trichomonas vaginalis.</title>
        <authorList>
            <person name="Carlton J.M."/>
            <person name="Hirt R.P."/>
            <person name="Silva J.C."/>
            <person name="Delcher A.L."/>
            <person name="Schatz M."/>
            <person name="Zhao Q."/>
            <person name="Wortman J.R."/>
            <person name="Bidwell S.L."/>
            <person name="Alsmark U.C.M."/>
            <person name="Besteiro S."/>
            <person name="Sicheritz-Ponten T."/>
            <person name="Noel C.J."/>
            <person name="Dacks J.B."/>
            <person name="Foster P.G."/>
            <person name="Simillion C."/>
            <person name="Van de Peer Y."/>
            <person name="Miranda-Saavedra D."/>
            <person name="Barton G.J."/>
            <person name="Westrop G.D."/>
            <person name="Mueller S."/>
            <person name="Dessi D."/>
            <person name="Fiori P.L."/>
            <person name="Ren Q."/>
            <person name="Paulsen I."/>
            <person name="Zhang H."/>
            <person name="Bastida-Corcuera F.D."/>
            <person name="Simoes-Barbosa A."/>
            <person name="Brown M.T."/>
            <person name="Hayes R.D."/>
            <person name="Mukherjee M."/>
            <person name="Okumura C.Y."/>
            <person name="Schneider R."/>
            <person name="Smith A.J."/>
            <person name="Vanacova S."/>
            <person name="Villalvazo M."/>
            <person name="Haas B.J."/>
            <person name="Pertea M."/>
            <person name="Feldblyum T.V."/>
            <person name="Utterback T.R."/>
            <person name="Shu C.L."/>
            <person name="Osoegawa K."/>
            <person name="de Jong P.J."/>
            <person name="Hrdy I."/>
            <person name="Horvathova L."/>
            <person name="Zubacova Z."/>
            <person name="Dolezal P."/>
            <person name="Malik S.B."/>
            <person name="Logsdon J.M. Jr."/>
            <person name="Henze K."/>
            <person name="Gupta A."/>
            <person name="Wang C.C."/>
            <person name="Dunne R.L."/>
            <person name="Upcroft J.A."/>
            <person name="Upcroft P."/>
            <person name="White O."/>
            <person name="Salzberg S.L."/>
            <person name="Tang P."/>
            <person name="Chiu C.-H."/>
            <person name="Lee Y.-S."/>
            <person name="Embley T.M."/>
            <person name="Coombs G.H."/>
            <person name="Mottram J.C."/>
            <person name="Tachezy J."/>
            <person name="Fraser-Liggett C.M."/>
            <person name="Johnson P.J."/>
        </authorList>
    </citation>
    <scope>NUCLEOTIDE SEQUENCE [LARGE SCALE GENOMIC DNA]</scope>
    <source>
        <strain evidence="1">G3</strain>
    </source>
</reference>
<dbReference type="InParanoid" id="A2E6W6"/>
<name>A2E6W6_TRIV3</name>
<evidence type="ECO:0008006" key="3">
    <source>
        <dbReference type="Google" id="ProtNLM"/>
    </source>
</evidence>
<evidence type="ECO:0000313" key="1">
    <source>
        <dbReference type="EMBL" id="EAY11602.1"/>
    </source>
</evidence>
<proteinExistence type="predicted"/>
<dbReference type="OrthoDB" id="421979at2759"/>
<accession>A2E6W6</accession>
<keyword evidence="2" id="KW-1185">Reference proteome</keyword>